<feature type="region of interest" description="Disordered" evidence="1">
    <location>
        <begin position="23"/>
        <end position="44"/>
    </location>
</feature>
<dbReference type="SUPFAM" id="SSF51126">
    <property type="entry name" value="Pectin lyase-like"/>
    <property type="match status" value="1"/>
</dbReference>
<proteinExistence type="predicted"/>
<accession>A0A2H4Q5E8</accession>
<protein>
    <recommendedName>
        <fullName evidence="4">Right handed beta helix region</fullName>
    </recommendedName>
</protein>
<dbReference type="PROSITE" id="PS51318">
    <property type="entry name" value="TAT"/>
    <property type="match status" value="1"/>
</dbReference>
<dbReference type="PROSITE" id="PS51257">
    <property type="entry name" value="PROKAR_LIPOPROTEIN"/>
    <property type="match status" value="1"/>
</dbReference>
<dbReference type="EMBL" id="FNYR01000061">
    <property type="protein sequence ID" value="SEJ37370.1"/>
    <property type="molecule type" value="Genomic_DNA"/>
</dbReference>
<organism evidence="2 3">
    <name type="scientific">Halohasta litchfieldiae</name>
    <dbReference type="NCBI Taxonomy" id="1073996"/>
    <lineage>
        <taxon>Archaea</taxon>
        <taxon>Methanobacteriati</taxon>
        <taxon>Methanobacteriota</taxon>
        <taxon>Stenosarchaea group</taxon>
        <taxon>Halobacteria</taxon>
        <taxon>Halobacteriales</taxon>
        <taxon>Haloferacaceae</taxon>
        <taxon>Halohasta</taxon>
    </lineage>
</organism>
<evidence type="ECO:0000313" key="2">
    <source>
        <dbReference type="EMBL" id="SEJ37370.1"/>
    </source>
</evidence>
<accession>A0A1H6YJG5</accession>
<dbReference type="AlphaFoldDB" id="A0A1H6YJG5"/>
<dbReference type="STRING" id="1073996.SAMN05444271_1611"/>
<dbReference type="KEGG" id="hae:halTADL_2889"/>
<reference evidence="2 3" key="1">
    <citation type="submission" date="2016-10" db="EMBL/GenBank/DDBJ databases">
        <authorList>
            <person name="de Groot N.N."/>
        </authorList>
    </citation>
    <scope>NUCLEOTIDE SEQUENCE [LARGE SCALE GENOMIC DNA]</scope>
    <source>
        <strain evidence="2 3">DSM 22187</strain>
    </source>
</reference>
<dbReference type="InterPro" id="IPR011050">
    <property type="entry name" value="Pectin_lyase_fold/virulence"/>
</dbReference>
<dbReference type="Proteomes" id="UP000198888">
    <property type="component" value="Unassembled WGS sequence"/>
</dbReference>
<name>A0A1H6YJG5_9EURY</name>
<dbReference type="GeneID" id="35003656"/>
<evidence type="ECO:0000256" key="1">
    <source>
        <dbReference type="SAM" id="MobiDB-lite"/>
    </source>
</evidence>
<evidence type="ECO:0000313" key="3">
    <source>
        <dbReference type="Proteomes" id="UP000198888"/>
    </source>
</evidence>
<dbReference type="Gene3D" id="2.160.20.10">
    <property type="entry name" value="Single-stranded right-handed beta-helix, Pectin lyase-like"/>
    <property type="match status" value="1"/>
</dbReference>
<gene>
    <name evidence="2" type="ORF">SAMN05444271_1611</name>
</gene>
<dbReference type="InterPro" id="IPR012334">
    <property type="entry name" value="Pectin_lyas_fold"/>
</dbReference>
<dbReference type="InterPro" id="IPR006311">
    <property type="entry name" value="TAT_signal"/>
</dbReference>
<dbReference type="RefSeq" id="WP_089673972.1">
    <property type="nucleotide sequence ID" value="NZ_CP024845.1"/>
</dbReference>
<keyword evidence="3" id="KW-1185">Reference proteome</keyword>
<sequence>MKINRRQFLAGVSGAGGVTVAGCLQSDTGPSSDTDDADPETSDIPADAVDITEHGADPTGEESVVPVLDSVAEDGAVIHFPSGEYRFDDTWQFDGFEQFTLLGPEATIVPVEGFDSHLFYLQSREPPSSFRFEGFSFDFTAPNTGGRLVDAQIASDLTIRDVSAEGTVDADTNLVRVDVTDPDGSGLVERLSLPDGATADYDISGCYVGNRNRGDLRFVDCHIEGFPDNGLYADPPGGRMVVEGGTYANSGVSNVRVRADSLVRNVHVRCDSVQPGFENMRGIRLSNYSPVSEAPPAVVRNCTVELTEVTGGSDAAIELAEDLPAAEIYDTQIHIDVDSVPALRAKSPREPTNSDSLSGIRCENVHITGNCGRAAAVYIVDRDRCQFDTLCVHQTGPNQNGIELLRSNDNTIQNSYFNVTGEPVLLQASTSDISSLRTVPLDDDVVSMSEVDCGHSR</sequence>
<evidence type="ECO:0008006" key="4">
    <source>
        <dbReference type="Google" id="ProtNLM"/>
    </source>
</evidence>
<dbReference type="OrthoDB" id="202667at2157"/>